<evidence type="ECO:0000313" key="3">
    <source>
        <dbReference type="Proteomes" id="UP000494245"/>
    </source>
</evidence>
<evidence type="ECO:0000256" key="1">
    <source>
        <dbReference type="SAM" id="SignalP"/>
    </source>
</evidence>
<proteinExistence type="predicted"/>
<keyword evidence="3" id="KW-1185">Reference proteome</keyword>
<reference evidence="2 3" key="1">
    <citation type="submission" date="2020-04" db="EMBL/GenBank/DDBJ databases">
        <authorList>
            <consortium name="Desulfovibrio sp. FSS-1 genome sequencing consortium"/>
            <person name="Shimoshige H."/>
            <person name="Kobayashi H."/>
            <person name="Maekawa T."/>
        </authorList>
    </citation>
    <scope>NUCLEOTIDE SEQUENCE [LARGE SCALE GENOMIC DNA]</scope>
    <source>
        <strain evidence="2 3">SIID29052-01</strain>
    </source>
</reference>
<accession>A0A6V8LZ69</accession>
<name>A0A6V8LZ69_9BACT</name>
<organism evidence="2 3">
    <name type="scientific">Fundidesulfovibrio magnetotacticus</name>
    <dbReference type="NCBI Taxonomy" id="2730080"/>
    <lineage>
        <taxon>Bacteria</taxon>
        <taxon>Pseudomonadati</taxon>
        <taxon>Thermodesulfobacteriota</taxon>
        <taxon>Desulfovibrionia</taxon>
        <taxon>Desulfovibrionales</taxon>
        <taxon>Desulfovibrionaceae</taxon>
        <taxon>Fundidesulfovibrio</taxon>
    </lineage>
</organism>
<feature type="chain" id="PRO_5028927924" evidence="1">
    <location>
        <begin position="25"/>
        <end position="106"/>
    </location>
</feature>
<reference evidence="2 3" key="2">
    <citation type="submission" date="2020-05" db="EMBL/GenBank/DDBJ databases">
        <title>Draft genome sequence of Desulfovibrio sp. strainFSS-1.</title>
        <authorList>
            <person name="Shimoshige H."/>
            <person name="Kobayashi H."/>
            <person name="Maekawa T."/>
        </authorList>
    </citation>
    <scope>NUCLEOTIDE SEQUENCE [LARGE SCALE GENOMIC DNA]</scope>
    <source>
        <strain evidence="2 3">SIID29052-01</strain>
    </source>
</reference>
<feature type="signal peptide" evidence="1">
    <location>
        <begin position="1"/>
        <end position="24"/>
    </location>
</feature>
<sequence length="106" mass="11879">MRSKAYLLAATLAAILLSSAPALADKHEYTTMPPEQIEKIIRLERQAYASVMKKLRELENGPMDKASSEYKAKHEALLNEAVERKVELDSMREALAEQQRAYGSGN</sequence>
<gene>
    <name evidence="2" type="ORF">NNJEOMEG_01359</name>
</gene>
<dbReference type="Proteomes" id="UP000494245">
    <property type="component" value="Unassembled WGS sequence"/>
</dbReference>
<comment type="caution">
    <text evidence="2">The sequence shown here is derived from an EMBL/GenBank/DDBJ whole genome shotgun (WGS) entry which is preliminary data.</text>
</comment>
<evidence type="ECO:0000313" key="2">
    <source>
        <dbReference type="EMBL" id="GFK93525.1"/>
    </source>
</evidence>
<dbReference type="RefSeq" id="WP_173082640.1">
    <property type="nucleotide sequence ID" value="NZ_BLTE01000005.1"/>
</dbReference>
<dbReference type="AlphaFoldDB" id="A0A6V8LZ69"/>
<keyword evidence="1" id="KW-0732">Signal</keyword>
<protein>
    <submittedName>
        <fullName evidence="2">Uncharacterized protein</fullName>
    </submittedName>
</protein>
<dbReference type="EMBL" id="BLTE01000005">
    <property type="protein sequence ID" value="GFK93525.1"/>
    <property type="molecule type" value="Genomic_DNA"/>
</dbReference>